<organism evidence="2 3">
    <name type="scientific">Saxophila tyrrhenica</name>
    <dbReference type="NCBI Taxonomy" id="1690608"/>
    <lineage>
        <taxon>Eukaryota</taxon>
        <taxon>Fungi</taxon>
        <taxon>Dikarya</taxon>
        <taxon>Ascomycota</taxon>
        <taxon>Pezizomycotina</taxon>
        <taxon>Dothideomycetes</taxon>
        <taxon>Dothideomycetidae</taxon>
        <taxon>Mycosphaerellales</taxon>
        <taxon>Extremaceae</taxon>
        <taxon>Saxophila</taxon>
    </lineage>
</organism>
<feature type="region of interest" description="Disordered" evidence="1">
    <location>
        <begin position="286"/>
        <end position="348"/>
    </location>
</feature>
<dbReference type="RefSeq" id="XP_064662765.1">
    <property type="nucleotide sequence ID" value="XM_064798438.1"/>
</dbReference>
<feature type="compositionally biased region" description="Basic and acidic residues" evidence="1">
    <location>
        <begin position="958"/>
        <end position="971"/>
    </location>
</feature>
<feature type="compositionally biased region" description="Polar residues" evidence="1">
    <location>
        <begin position="316"/>
        <end position="333"/>
    </location>
</feature>
<gene>
    <name evidence="2" type="ORF">LTR77_001176</name>
</gene>
<dbReference type="GeneID" id="89922524"/>
<evidence type="ECO:0000256" key="1">
    <source>
        <dbReference type="SAM" id="MobiDB-lite"/>
    </source>
</evidence>
<proteinExistence type="predicted"/>
<dbReference type="AlphaFoldDB" id="A0AAV9PMJ7"/>
<name>A0AAV9PMJ7_9PEZI</name>
<protein>
    <submittedName>
        <fullName evidence="2">Uncharacterized protein</fullName>
    </submittedName>
</protein>
<accession>A0AAV9PMJ7</accession>
<feature type="compositionally biased region" description="Low complexity" evidence="1">
    <location>
        <begin position="618"/>
        <end position="634"/>
    </location>
</feature>
<comment type="caution">
    <text evidence="2">The sequence shown here is derived from an EMBL/GenBank/DDBJ whole genome shotgun (WGS) entry which is preliminary data.</text>
</comment>
<dbReference type="Proteomes" id="UP001337655">
    <property type="component" value="Unassembled WGS sequence"/>
</dbReference>
<feature type="region of interest" description="Disordered" evidence="1">
    <location>
        <begin position="443"/>
        <end position="585"/>
    </location>
</feature>
<keyword evidence="3" id="KW-1185">Reference proteome</keyword>
<feature type="compositionally biased region" description="Polar residues" evidence="1">
    <location>
        <begin position="295"/>
        <end position="307"/>
    </location>
</feature>
<feature type="compositionally biased region" description="Polar residues" evidence="1">
    <location>
        <begin position="463"/>
        <end position="490"/>
    </location>
</feature>
<feature type="region of interest" description="Disordered" evidence="1">
    <location>
        <begin position="598"/>
        <end position="672"/>
    </location>
</feature>
<feature type="region of interest" description="Disordered" evidence="1">
    <location>
        <begin position="950"/>
        <end position="971"/>
    </location>
</feature>
<feature type="region of interest" description="Disordered" evidence="1">
    <location>
        <begin position="394"/>
        <end position="419"/>
    </location>
</feature>
<sequence>MAEAIYYHASLYAFDAAARDAIIATFKSRVNDVSVRCHYDTEQGMFCVVCPSGQDVGPEADNILATVIDEFVLQEVSAAEREQRESSVRMFQELDYDAPITTGQQQHTAPTTQNAPAAPSPKVVHVMANYTTRNSSVKFFLLREMPQGVLERLLAPSDVRSTKAVKSSMAIRLVKWDAERAVHVFNARLGTPIEPAGNSTLHILNSALFERIEDQRANIRSSDNDNTQIDTMQRWRFVGQEPSVQQFLAGMGETELVDPEEPPEVPADGENFMARPGFGITALQGRARVPRARAHSSSETSAAGNTNDADDDSTVTDRQPFSNLFSSRAQASGSGHHAETDTRNAISDVTESRPDFASLFQRSGIPTAASLAGVFSSITAQNGSTSLDAALTDLNDESTSSPSRHVEGPTPSDYHGMPPYSRTYATTDDIGLVAPAVNQAAWETENNVPHRRRVNRSGVQRRMQPSTTNSVPVSTAISETSGSDPQNSGSPGPRLDAGRRLGNSHARLSAQAPPASTHLAQPQHCPFDPHNNLIDDRAPINAPTTAPRPPPGFLDNEQQSRGAPTMHDGDHNSASFDAGPNLMDEDDDDQVVERLQPALAPARTFNTMRQQKGKKKGATTGNNTAMAKASSSPPVELPKPEPPPAPKSRKSKDKHKENTTNTTAETADASNGGLEDELSALVQQLSTSSDLSLARIDVRFGMVLIRHVNDRAFFTGAMETAEVEKKLHEAGDAVRTDFLARLTTSTTDARYLLDSFSGGEVAANVVYEVHLKNSEGRIRVLRVDQAAQQDFHVLATETALGTAYLHYPIHVWDAEVTVDMPTVEESLTEPCRTIVSSMRTLGQAPSFTAMIPLESGSVEKVMAKRVFTKTGGDGVVLKVTEVQDLIWAPTLSPDYNLQATAGTSEEMIEGQRLWWEAGLVLDDVGPQATAKLHGVIDEVVSKIDGVGYSNVGPWQRGPEPEPEPRRERSIW</sequence>
<reference evidence="2 3" key="1">
    <citation type="submission" date="2023-08" db="EMBL/GenBank/DDBJ databases">
        <title>Black Yeasts Isolated from many extreme environments.</title>
        <authorList>
            <person name="Coleine C."/>
            <person name="Stajich J.E."/>
            <person name="Selbmann L."/>
        </authorList>
    </citation>
    <scope>NUCLEOTIDE SEQUENCE [LARGE SCALE GENOMIC DNA]</scope>
    <source>
        <strain evidence="2 3">CCFEE 5935</strain>
    </source>
</reference>
<dbReference type="EMBL" id="JAVRRT010000002">
    <property type="protein sequence ID" value="KAK5174096.1"/>
    <property type="molecule type" value="Genomic_DNA"/>
</dbReference>
<evidence type="ECO:0000313" key="3">
    <source>
        <dbReference type="Proteomes" id="UP001337655"/>
    </source>
</evidence>
<feature type="compositionally biased region" description="Pro residues" evidence="1">
    <location>
        <begin position="635"/>
        <end position="646"/>
    </location>
</feature>
<evidence type="ECO:0000313" key="2">
    <source>
        <dbReference type="EMBL" id="KAK5174096.1"/>
    </source>
</evidence>